<dbReference type="InterPro" id="IPR013148">
    <property type="entry name" value="Glyco_hydro_32_N"/>
</dbReference>
<dbReference type="Gene3D" id="2.60.120.200">
    <property type="match status" value="1"/>
</dbReference>
<dbReference type="Gene3D" id="2.115.10.20">
    <property type="entry name" value="Glycosyl hydrolase domain, family 43"/>
    <property type="match status" value="1"/>
</dbReference>
<evidence type="ECO:0000256" key="6">
    <source>
        <dbReference type="SAM" id="SignalP"/>
    </source>
</evidence>
<dbReference type="PANTHER" id="PTHR43101:SF1">
    <property type="entry name" value="BETA-FRUCTOSIDASE"/>
    <property type="match status" value="1"/>
</dbReference>
<dbReference type="Pfam" id="PF08244">
    <property type="entry name" value="Glyco_hydro_32C"/>
    <property type="match status" value="1"/>
</dbReference>
<dbReference type="EC" id="3.2.1.26" evidence="2"/>
<dbReference type="Pfam" id="PF13385">
    <property type="entry name" value="Laminin_G_3"/>
    <property type="match status" value="1"/>
</dbReference>
<reference evidence="9 10" key="1">
    <citation type="submission" date="2019-08" db="EMBL/GenBank/DDBJ databases">
        <title>Deep-cultivation of Planctomycetes and their phenomic and genomic characterization uncovers novel biology.</title>
        <authorList>
            <person name="Wiegand S."/>
            <person name="Jogler M."/>
            <person name="Boedeker C."/>
            <person name="Pinto D."/>
            <person name="Vollmers J."/>
            <person name="Rivas-Marin E."/>
            <person name="Kohn T."/>
            <person name="Peeters S.H."/>
            <person name="Heuer A."/>
            <person name="Rast P."/>
            <person name="Oberbeckmann S."/>
            <person name="Bunk B."/>
            <person name="Jeske O."/>
            <person name="Meyerdierks A."/>
            <person name="Storesund J.E."/>
            <person name="Kallscheuer N."/>
            <person name="Luecker S."/>
            <person name="Lage O.M."/>
            <person name="Pohl T."/>
            <person name="Merkel B.J."/>
            <person name="Hornburger P."/>
            <person name="Mueller R.-W."/>
            <person name="Bruemmer F."/>
            <person name="Labrenz M."/>
            <person name="Spormann A.M."/>
            <person name="Op den Camp H."/>
            <person name="Overmann J."/>
            <person name="Amann R."/>
            <person name="Jetten M.S.M."/>
            <person name="Mascher T."/>
            <person name="Medema M.H."/>
            <person name="Devos D.P."/>
            <person name="Kaster A.-K."/>
            <person name="Ovreas L."/>
            <person name="Rohde M."/>
            <person name="Galperin M.Y."/>
            <person name="Jogler C."/>
        </authorList>
    </citation>
    <scope>NUCLEOTIDE SEQUENCE [LARGE SCALE GENOMIC DNA]</scope>
    <source>
        <strain evidence="9 10">Pr1d</strain>
    </source>
</reference>
<evidence type="ECO:0000313" key="9">
    <source>
        <dbReference type="EMBL" id="QEG37375.1"/>
    </source>
</evidence>
<feature type="domain" description="Glycosyl hydrolase family 32 C-terminal" evidence="8">
    <location>
        <begin position="584"/>
        <end position="695"/>
    </location>
</feature>
<dbReference type="SUPFAM" id="SSF75005">
    <property type="entry name" value="Arabinanase/levansucrase/invertase"/>
    <property type="match status" value="1"/>
</dbReference>
<name>A0A5B9QIM2_9BACT</name>
<dbReference type="OrthoDB" id="9759709at2"/>
<dbReference type="RefSeq" id="WP_148075622.1">
    <property type="nucleotide sequence ID" value="NZ_CP042913.1"/>
</dbReference>
<comment type="similarity">
    <text evidence="1 5">Belongs to the glycosyl hydrolase 32 family.</text>
</comment>
<dbReference type="Proteomes" id="UP000323917">
    <property type="component" value="Chromosome"/>
</dbReference>
<evidence type="ECO:0000256" key="3">
    <source>
        <dbReference type="ARBA" id="ARBA00022801"/>
    </source>
</evidence>
<dbReference type="InterPro" id="IPR023296">
    <property type="entry name" value="Glyco_hydro_beta-prop_sf"/>
</dbReference>
<evidence type="ECO:0000256" key="2">
    <source>
        <dbReference type="ARBA" id="ARBA00012758"/>
    </source>
</evidence>
<protein>
    <recommendedName>
        <fullName evidence="2">beta-fructofuranosidase</fullName>
        <ecNumber evidence="2">3.2.1.26</ecNumber>
    </recommendedName>
</protein>
<sequence length="733" mass="81282" precursor="true">MCKKHAECLPSAKVKTTQHRTLLSALLVGLLLCGGPFCATAAEPGEKTLVSWVMLNESEYRAGSALTLQRGTQFDAIVFGEIQDGKWMAGSENFTRTHEEQDYPTEEIGADALIQMAVVYGGGKVAIYRNGEELTSYNAELLDLFEEDGQIVVFGRRHIGGGGAIVGAIEDARIYAQALTPDQLKTLKPNKASDIKPWAWFDFEGDEMKDSTGRLVFTELREKAWLEDGRLWLGAGGAAIAAEKEEALDFDGDGWRELAEYSAWTGETPAMPEVIPEHWMTYHIFHPGPSAADPGDPNAAIYYKGRYHFHYIYRNSVGCCFAHLSSKDMVNWKWHETTLAPPVNGGYGMFSGTAFLTKEGKPAIIYHGEGRERNVVQIALDDTLNSWSEAIPVIPMGPDGKEADSNNWDPDCWLNNDTYYAISGGGPPQLMKSGDLKNWEFMGKLFHDDTPWEDLGLDPDEDVSCANMVKIGDKWMLLCISHRLGCRYFLGDFKDEKYLPTEHHLMNWRDADFFAPESLLTPDGRRVMWAWMTDGMWEDFSGRQSLPREISLVDGKLLQKPLQELQGLRYDEADEGAVSVAAGQRKQLERIAGPATEISAVFEPTDAEAFGLNVFCGDDGDPMRIGYLADEKKLVVGEVKAPFELEDGESLELTVYLDKGMVDVFANSRQAVTTGMEDGYKRLGVEVFADGADAKASVRGWKMRSVYDTAAAAAEGTVKEPPVGKRAITRQDR</sequence>
<feature type="domain" description="Glycosyl hydrolase family 32 N-terminal" evidence="7">
    <location>
        <begin position="295"/>
        <end position="561"/>
    </location>
</feature>
<accession>A0A5B9QIM2</accession>
<keyword evidence="10" id="KW-1185">Reference proteome</keyword>
<evidence type="ECO:0000313" key="10">
    <source>
        <dbReference type="Proteomes" id="UP000323917"/>
    </source>
</evidence>
<dbReference type="KEGG" id="bgok:Pr1d_47180"/>
<dbReference type="GO" id="GO:0004564">
    <property type="term" value="F:beta-fructofuranosidase activity"/>
    <property type="evidence" value="ECO:0007669"/>
    <property type="project" value="UniProtKB-EC"/>
</dbReference>
<keyword evidence="4 5" id="KW-0326">Glycosidase</keyword>
<dbReference type="InterPro" id="IPR013320">
    <property type="entry name" value="ConA-like_dom_sf"/>
</dbReference>
<evidence type="ECO:0000259" key="7">
    <source>
        <dbReference type="Pfam" id="PF00251"/>
    </source>
</evidence>
<dbReference type="Gene3D" id="2.60.120.560">
    <property type="entry name" value="Exo-inulinase, domain 1"/>
    <property type="match status" value="1"/>
</dbReference>
<gene>
    <name evidence="9" type="primary">sacA</name>
    <name evidence="9" type="ORF">Pr1d_47180</name>
</gene>
<dbReference type="SUPFAM" id="SSF49899">
    <property type="entry name" value="Concanavalin A-like lectins/glucanases"/>
    <property type="match status" value="2"/>
</dbReference>
<dbReference type="InterPro" id="IPR001362">
    <property type="entry name" value="Glyco_hydro_32"/>
</dbReference>
<dbReference type="GO" id="GO:0005975">
    <property type="term" value="P:carbohydrate metabolic process"/>
    <property type="evidence" value="ECO:0007669"/>
    <property type="project" value="InterPro"/>
</dbReference>
<proteinExistence type="inferred from homology"/>
<dbReference type="InterPro" id="IPR051214">
    <property type="entry name" value="GH32_Enzymes"/>
</dbReference>
<organism evidence="9 10">
    <name type="scientific">Bythopirellula goksoeyrii</name>
    <dbReference type="NCBI Taxonomy" id="1400387"/>
    <lineage>
        <taxon>Bacteria</taxon>
        <taxon>Pseudomonadati</taxon>
        <taxon>Planctomycetota</taxon>
        <taxon>Planctomycetia</taxon>
        <taxon>Pirellulales</taxon>
        <taxon>Lacipirellulaceae</taxon>
        <taxon>Bythopirellula</taxon>
    </lineage>
</organism>
<dbReference type="CDD" id="cd08996">
    <property type="entry name" value="GH32_FFase"/>
    <property type="match status" value="1"/>
</dbReference>
<dbReference type="AlphaFoldDB" id="A0A5B9QIM2"/>
<evidence type="ECO:0000256" key="5">
    <source>
        <dbReference type="RuleBase" id="RU362110"/>
    </source>
</evidence>
<dbReference type="PANTHER" id="PTHR43101">
    <property type="entry name" value="BETA-FRUCTOSIDASE"/>
    <property type="match status" value="1"/>
</dbReference>
<evidence type="ECO:0000256" key="1">
    <source>
        <dbReference type="ARBA" id="ARBA00009902"/>
    </source>
</evidence>
<dbReference type="SMART" id="SM00640">
    <property type="entry name" value="Glyco_32"/>
    <property type="match status" value="1"/>
</dbReference>
<dbReference type="InterPro" id="IPR013189">
    <property type="entry name" value="Glyco_hydro_32_C"/>
</dbReference>
<dbReference type="EMBL" id="CP042913">
    <property type="protein sequence ID" value="QEG37375.1"/>
    <property type="molecule type" value="Genomic_DNA"/>
</dbReference>
<evidence type="ECO:0000256" key="4">
    <source>
        <dbReference type="ARBA" id="ARBA00023295"/>
    </source>
</evidence>
<keyword evidence="3 5" id="KW-0378">Hydrolase</keyword>
<feature type="chain" id="PRO_5022896657" description="beta-fructofuranosidase" evidence="6">
    <location>
        <begin position="42"/>
        <end position="733"/>
    </location>
</feature>
<dbReference type="Pfam" id="PF00251">
    <property type="entry name" value="Glyco_hydro_32N"/>
    <property type="match status" value="1"/>
</dbReference>
<keyword evidence="6" id="KW-0732">Signal</keyword>
<feature type="signal peptide" evidence="6">
    <location>
        <begin position="1"/>
        <end position="41"/>
    </location>
</feature>
<evidence type="ECO:0000259" key="8">
    <source>
        <dbReference type="Pfam" id="PF08244"/>
    </source>
</evidence>